<evidence type="ECO:0008006" key="4">
    <source>
        <dbReference type="Google" id="ProtNLM"/>
    </source>
</evidence>
<dbReference type="Proteomes" id="UP000245207">
    <property type="component" value="Unassembled WGS sequence"/>
</dbReference>
<feature type="compositionally biased region" description="Low complexity" evidence="1">
    <location>
        <begin position="16"/>
        <end position="34"/>
    </location>
</feature>
<feature type="region of interest" description="Disordered" evidence="1">
    <location>
        <begin position="14"/>
        <end position="34"/>
    </location>
</feature>
<organism evidence="2 3">
    <name type="scientific">Artemisia annua</name>
    <name type="common">Sweet wormwood</name>
    <dbReference type="NCBI Taxonomy" id="35608"/>
    <lineage>
        <taxon>Eukaryota</taxon>
        <taxon>Viridiplantae</taxon>
        <taxon>Streptophyta</taxon>
        <taxon>Embryophyta</taxon>
        <taxon>Tracheophyta</taxon>
        <taxon>Spermatophyta</taxon>
        <taxon>Magnoliopsida</taxon>
        <taxon>eudicotyledons</taxon>
        <taxon>Gunneridae</taxon>
        <taxon>Pentapetalae</taxon>
        <taxon>asterids</taxon>
        <taxon>campanulids</taxon>
        <taxon>Asterales</taxon>
        <taxon>Asteraceae</taxon>
        <taxon>Asteroideae</taxon>
        <taxon>Anthemideae</taxon>
        <taxon>Artemisiinae</taxon>
        <taxon>Artemisia</taxon>
    </lineage>
</organism>
<dbReference type="EMBL" id="PKPP01000687">
    <property type="protein sequence ID" value="PWA89782.1"/>
    <property type="molecule type" value="Genomic_DNA"/>
</dbReference>
<reference evidence="2 3" key="1">
    <citation type="journal article" date="2018" name="Mol. Plant">
        <title>The genome of Artemisia annua provides insight into the evolution of Asteraceae family and artemisinin biosynthesis.</title>
        <authorList>
            <person name="Shen Q."/>
            <person name="Zhang L."/>
            <person name="Liao Z."/>
            <person name="Wang S."/>
            <person name="Yan T."/>
            <person name="Shi P."/>
            <person name="Liu M."/>
            <person name="Fu X."/>
            <person name="Pan Q."/>
            <person name="Wang Y."/>
            <person name="Lv Z."/>
            <person name="Lu X."/>
            <person name="Zhang F."/>
            <person name="Jiang W."/>
            <person name="Ma Y."/>
            <person name="Chen M."/>
            <person name="Hao X."/>
            <person name="Li L."/>
            <person name="Tang Y."/>
            <person name="Lv G."/>
            <person name="Zhou Y."/>
            <person name="Sun X."/>
            <person name="Brodelius P.E."/>
            <person name="Rose J.K.C."/>
            <person name="Tang K."/>
        </authorList>
    </citation>
    <scope>NUCLEOTIDE SEQUENCE [LARGE SCALE GENOMIC DNA]</scope>
    <source>
        <strain evidence="3">cv. Huhao1</strain>
        <tissue evidence="2">Leaf</tissue>
    </source>
</reference>
<sequence>MSWKNVEPNSLFPYTSDSSIPNIPNNLPSPNSPNYNISTSDSIWTLVYQQANILDAHTEQLKELQPLRFEWSLETWTPGSVMQEENTKMDNMNNTYTPSSSKITMTPEALKKLVNNIVSVVLERTTIVYPRRETSIPGKHNHESFMEYGPTHFKTPERMTNPTINQAIRQGVIPNGNNQKRKLAERETINPIYYNFTNAQDCYRKHLEDRINYQHQWEYKQKASRDCLATPVTESGYRGSQPLCQKCEMHHTGICIVKCRKCQKTCHKTNSFIDWLN</sequence>
<accession>A0A2U1PVM6</accession>
<evidence type="ECO:0000256" key="1">
    <source>
        <dbReference type="SAM" id="MobiDB-lite"/>
    </source>
</evidence>
<keyword evidence="3" id="KW-1185">Reference proteome</keyword>
<protein>
    <recommendedName>
        <fullName evidence="4">Reverse transcriptase domain-containing protein</fullName>
    </recommendedName>
</protein>
<evidence type="ECO:0000313" key="3">
    <source>
        <dbReference type="Proteomes" id="UP000245207"/>
    </source>
</evidence>
<proteinExistence type="predicted"/>
<name>A0A2U1PVM6_ARTAN</name>
<comment type="caution">
    <text evidence="2">The sequence shown here is derived from an EMBL/GenBank/DDBJ whole genome shotgun (WGS) entry which is preliminary data.</text>
</comment>
<dbReference type="AlphaFoldDB" id="A0A2U1PVM6"/>
<gene>
    <name evidence="2" type="ORF">CTI12_AA106660</name>
</gene>
<evidence type="ECO:0000313" key="2">
    <source>
        <dbReference type="EMBL" id="PWA89782.1"/>
    </source>
</evidence>